<dbReference type="EMBL" id="CM045764">
    <property type="protein sequence ID" value="KAI8006528.1"/>
    <property type="molecule type" value="Genomic_DNA"/>
</dbReference>
<dbReference type="Proteomes" id="UP001060215">
    <property type="component" value="Chromosome 7"/>
</dbReference>
<evidence type="ECO:0000313" key="1">
    <source>
        <dbReference type="EMBL" id="KAI8006528.1"/>
    </source>
</evidence>
<protein>
    <submittedName>
        <fullName evidence="1">WPP domain-interacting protein 1</fullName>
    </submittedName>
</protein>
<comment type="caution">
    <text evidence="1">The sequence shown here is derived from an EMBL/GenBank/DDBJ whole genome shotgun (WGS) entry which is preliminary data.</text>
</comment>
<name>A0ACC0GZ99_9ERIC</name>
<keyword evidence="2" id="KW-1185">Reference proteome</keyword>
<sequence length="606" mass="66872">MDLESECSVLESVEDNEVIINPERLEHVDGNKIQNNGSCGGEHHDDDDGLLGDMKTGVIRVTESVVSSPLAVNSPANSVGSSPRGTKKGYGLKKWRRIRREFSNDGCSNLNTGKILKRGFSAPVANSTRHQGLSVDMRRKSDGSVSSTNAMVKSPGVADDDFSLISLDSRLEIGPNFAAGTDLENSEDQSSKSSTAASVPKSSYENRMRSLSGKNVVNVVQRSQKGKNQIETSKKPRGERVKIEKENSHSSMESDSRSSNFVFMQGTNSVSSNGRQSGRSMNYDGENSDEAQGGEELRTGYSEENIGEFEGLSQEDLAADLSWEVKEEKIENHRSSTDLDSLVESIFTLQSAQDALEKEIQKLKDIGNGNEEIPLFDRSAQGNSLPSELASKDPTTHEASSSDLLHSGGITQISSDFLETQVISLKQNVNLLESKFEEANAVLKAKEAKVIELEYALKINGSPKEEMSSTIESQQKKYREMEAELEGLFKQKIEAEVEYLAISRTIQKLRVAAVDQVALFEERKTRVQMFNELGDAESKAGMLKRRAEKLETTYCEDIVATDQVLKLQKRVCKVTSCFFIQLILLFVVSTLFFFQLPPHYVGVVPT</sequence>
<reference evidence="1 2" key="1">
    <citation type="journal article" date="2022" name="Plant J.">
        <title>Chromosome-level genome of Camellia lanceoleosa provides a valuable resource for understanding genome evolution and self-incompatibility.</title>
        <authorList>
            <person name="Gong W."/>
            <person name="Xiao S."/>
            <person name="Wang L."/>
            <person name="Liao Z."/>
            <person name="Chang Y."/>
            <person name="Mo W."/>
            <person name="Hu G."/>
            <person name="Li W."/>
            <person name="Zhao G."/>
            <person name="Zhu H."/>
            <person name="Hu X."/>
            <person name="Ji K."/>
            <person name="Xiang X."/>
            <person name="Song Q."/>
            <person name="Yuan D."/>
            <person name="Jin S."/>
            <person name="Zhang L."/>
        </authorList>
    </citation>
    <scope>NUCLEOTIDE SEQUENCE [LARGE SCALE GENOMIC DNA]</scope>
    <source>
        <strain evidence="1">SQ_2022a</strain>
    </source>
</reference>
<organism evidence="1 2">
    <name type="scientific">Camellia lanceoleosa</name>
    <dbReference type="NCBI Taxonomy" id="1840588"/>
    <lineage>
        <taxon>Eukaryota</taxon>
        <taxon>Viridiplantae</taxon>
        <taxon>Streptophyta</taxon>
        <taxon>Embryophyta</taxon>
        <taxon>Tracheophyta</taxon>
        <taxon>Spermatophyta</taxon>
        <taxon>Magnoliopsida</taxon>
        <taxon>eudicotyledons</taxon>
        <taxon>Gunneridae</taxon>
        <taxon>Pentapetalae</taxon>
        <taxon>asterids</taxon>
        <taxon>Ericales</taxon>
        <taxon>Theaceae</taxon>
        <taxon>Camellia</taxon>
    </lineage>
</organism>
<accession>A0ACC0GZ99</accession>
<gene>
    <name evidence="1" type="ORF">LOK49_LG07G03585</name>
</gene>
<proteinExistence type="predicted"/>
<evidence type="ECO:0000313" key="2">
    <source>
        <dbReference type="Proteomes" id="UP001060215"/>
    </source>
</evidence>